<dbReference type="AlphaFoldDB" id="A0A098TJ12"/>
<comment type="caution">
    <text evidence="1">The sequence shown here is derived from an EMBL/GenBank/DDBJ whole genome shotgun (WGS) entry which is preliminary data.</text>
</comment>
<reference evidence="1 2" key="1">
    <citation type="journal article" date="2014" name="Mol. Ecol.">
        <title>Evolution of Synechococcus.</title>
        <authorList>
            <person name="Dvorak P."/>
            <person name="Casamatta D."/>
            <person name="Hasler P."/>
            <person name="Poulickova A."/>
            <person name="Ondrej V."/>
            <person name="Sanges R."/>
        </authorList>
    </citation>
    <scope>NUCLEOTIDE SEQUENCE [LARGE SCALE GENOMIC DNA]</scope>
    <source>
        <strain evidence="1 2">CAUP A 1101</strain>
    </source>
</reference>
<dbReference type="Proteomes" id="UP000030170">
    <property type="component" value="Unassembled WGS sequence"/>
</dbReference>
<organism evidence="1 2">
    <name type="scientific">Neosynechococcus sphagnicola sy1</name>
    <dbReference type="NCBI Taxonomy" id="1497020"/>
    <lineage>
        <taxon>Bacteria</taxon>
        <taxon>Bacillati</taxon>
        <taxon>Cyanobacteriota</taxon>
        <taxon>Cyanophyceae</taxon>
        <taxon>Neosynechococcales</taxon>
        <taxon>Neosynechococcaceae</taxon>
        <taxon>Neosynechococcus</taxon>
    </lineage>
</organism>
<keyword evidence="2" id="KW-1185">Reference proteome</keyword>
<accession>A0A098TJ12</accession>
<dbReference type="STRING" id="1497020.DO97_07595"/>
<dbReference type="EMBL" id="JJML01000024">
    <property type="protein sequence ID" value="KGF72540.1"/>
    <property type="molecule type" value="Genomic_DNA"/>
</dbReference>
<evidence type="ECO:0000313" key="1">
    <source>
        <dbReference type="EMBL" id="KGF72540.1"/>
    </source>
</evidence>
<sequence>MSNSPKTYDVDKAFSAYIHYLQSNHEQLKGGDDNPNLVFELENALDETEAAQMSVIELRKIPEVNALFEERWLPELIDLNELIKLPEGTFGYIYAKEMLARGFDPHFFQKVPVEDDIAYMKMLWRSTHDFYHVVADFDVDLVGEFALQVFMMAQSPIPISIMIVSQGLFQTAIYNPQEFTRLMQEMSRAWDLGIQTPAKFIAQKWDQYLNLSLAEVRDILGIPEALRLS</sequence>
<dbReference type="PANTHER" id="PTHR12922">
    <property type="entry name" value="UBIQUINONE BIOSYNTHESIS PROTEIN"/>
    <property type="match status" value="1"/>
</dbReference>
<name>A0A098TJ12_9CYAN</name>
<gene>
    <name evidence="1" type="ORF">DO97_07595</name>
</gene>
<protein>
    <recommendedName>
        <fullName evidence="3">Ubiquinone biosynthesis protein</fullName>
    </recommendedName>
</protein>
<evidence type="ECO:0000313" key="2">
    <source>
        <dbReference type="Proteomes" id="UP000030170"/>
    </source>
</evidence>
<dbReference type="GO" id="GO:0006744">
    <property type="term" value="P:ubiquinone biosynthetic process"/>
    <property type="evidence" value="ECO:0007669"/>
    <property type="project" value="InterPro"/>
</dbReference>
<evidence type="ECO:0008006" key="3">
    <source>
        <dbReference type="Google" id="ProtNLM"/>
    </source>
</evidence>
<dbReference type="Pfam" id="PF05019">
    <property type="entry name" value="Coq4"/>
    <property type="match status" value="1"/>
</dbReference>
<dbReference type="InterPro" id="IPR007715">
    <property type="entry name" value="Coq4"/>
</dbReference>
<dbReference type="PANTHER" id="PTHR12922:SF7">
    <property type="entry name" value="UBIQUINONE BIOSYNTHESIS PROTEIN COQ4 HOMOLOG, MITOCHONDRIAL"/>
    <property type="match status" value="1"/>
</dbReference>
<dbReference type="RefSeq" id="WP_036533426.1">
    <property type="nucleotide sequence ID" value="NZ_JJML01000024.1"/>
</dbReference>
<proteinExistence type="predicted"/>
<dbReference type="OrthoDB" id="5720816at2"/>